<reference evidence="3 4" key="1">
    <citation type="submission" date="2018-01" db="EMBL/GenBank/DDBJ databases">
        <title>Whole genome analyses suggest that Burkholderia sensu lato contains two further novel genera in the rhizoxinica-symbiotica group Mycetohabitans gen. nov., and Trinickia gen. nov.: implications for the evolution of diazotrophy and nodulation in the Burkholderiaceae.</title>
        <authorList>
            <person name="Estrada-de los Santos P."/>
            <person name="Palmer M."/>
            <person name="Chavez-Ramirez B."/>
            <person name="Beukes C."/>
            <person name="Steenkamp E.T."/>
            <person name="Hirsch A.M."/>
            <person name="Manyaka P."/>
            <person name="Maluk M."/>
            <person name="Lafos M."/>
            <person name="Crook M."/>
            <person name="Gross E."/>
            <person name="Simon M.F."/>
            <person name="Bueno dos Reis Junior F."/>
            <person name="Poole P.S."/>
            <person name="Venter S.N."/>
            <person name="James E.K."/>
        </authorList>
    </citation>
    <scope>NUCLEOTIDE SEQUENCE [LARGE SCALE GENOMIC DNA]</scope>
    <source>
        <strain evidence="3 4">JPY 581</strain>
    </source>
</reference>
<dbReference type="NCBIfam" id="TIGR02532">
    <property type="entry name" value="IV_pilin_GFxxxE"/>
    <property type="match status" value="1"/>
</dbReference>
<dbReference type="InterPro" id="IPR012902">
    <property type="entry name" value="N_methyl_site"/>
</dbReference>
<evidence type="ECO:0000313" key="4">
    <source>
        <dbReference type="Proteomes" id="UP000235777"/>
    </source>
</evidence>
<keyword evidence="2" id="KW-0472">Membrane</keyword>
<proteinExistence type="predicted"/>
<dbReference type="EMBL" id="PNYC01000010">
    <property type="protein sequence ID" value="PMS35725.1"/>
    <property type="molecule type" value="Genomic_DNA"/>
</dbReference>
<dbReference type="PANTHER" id="PTHR30093:SF47">
    <property type="entry name" value="TYPE IV PILUS NON-CORE MINOR PILIN PILE"/>
    <property type="match status" value="1"/>
</dbReference>
<dbReference type="Pfam" id="PF07963">
    <property type="entry name" value="N_methyl"/>
    <property type="match status" value="1"/>
</dbReference>
<dbReference type="Gene3D" id="3.30.700.10">
    <property type="entry name" value="Glycoprotein, Type 4 Pilin"/>
    <property type="match status" value="1"/>
</dbReference>
<keyword evidence="4" id="KW-1185">Reference proteome</keyword>
<dbReference type="InterPro" id="IPR045584">
    <property type="entry name" value="Pilin-like"/>
</dbReference>
<dbReference type="RefSeq" id="WP_035468209.1">
    <property type="nucleotide sequence ID" value="NZ_KB890164.1"/>
</dbReference>
<dbReference type="InterPro" id="IPR000983">
    <property type="entry name" value="Bac_GSPG_pilin"/>
</dbReference>
<keyword evidence="1" id="KW-0488">Methylation</keyword>
<keyword evidence="2" id="KW-1133">Transmembrane helix</keyword>
<gene>
    <name evidence="3" type="ORF">C0Z20_17045</name>
</gene>
<dbReference type="PRINTS" id="PR00813">
    <property type="entry name" value="BCTERIALGSPG"/>
</dbReference>
<keyword evidence="2" id="KW-0812">Transmembrane</keyword>
<dbReference type="STRING" id="863227.GCA_000373005_00627"/>
<comment type="caution">
    <text evidence="3">The sequence shown here is derived from an EMBL/GenBank/DDBJ whole genome shotgun (WGS) entry which is preliminary data.</text>
</comment>
<name>A0A2N7X2L7_9BURK</name>
<dbReference type="GO" id="GO:0015627">
    <property type="term" value="C:type II protein secretion system complex"/>
    <property type="evidence" value="ECO:0007669"/>
    <property type="project" value="InterPro"/>
</dbReference>
<dbReference type="Proteomes" id="UP000235777">
    <property type="component" value="Unassembled WGS sequence"/>
</dbReference>
<dbReference type="PROSITE" id="PS00409">
    <property type="entry name" value="PROKAR_NTER_METHYL"/>
    <property type="match status" value="1"/>
</dbReference>
<accession>A0A2N7X2L7</accession>
<dbReference type="OrthoDB" id="9795612at2"/>
<feature type="transmembrane region" description="Helical" evidence="2">
    <location>
        <begin position="12"/>
        <end position="38"/>
    </location>
</feature>
<sequence length="136" mass="14400">MKRSSKHVVCSGGFTLIELVVVMAIIGLLLTIALPQYFHSIERGKSQVQQQNISVIRDAIDKYYGDNGQYPDTLDDLVAKHYLRSIPVDPVSGGTAWTVIASPDTSKSGVYDVGPASEVRAAAPAPSSAAAQAAAK</sequence>
<dbReference type="PANTHER" id="PTHR30093">
    <property type="entry name" value="GENERAL SECRETION PATHWAY PROTEIN G"/>
    <property type="match status" value="1"/>
</dbReference>
<evidence type="ECO:0000256" key="2">
    <source>
        <dbReference type="SAM" id="Phobius"/>
    </source>
</evidence>
<protein>
    <submittedName>
        <fullName evidence="3">Prepilin-type N-terminal cleavage/methylation domain-containing protein</fullName>
    </submittedName>
</protein>
<dbReference type="AlphaFoldDB" id="A0A2N7X2L7"/>
<dbReference type="GO" id="GO:0015628">
    <property type="term" value="P:protein secretion by the type II secretion system"/>
    <property type="evidence" value="ECO:0007669"/>
    <property type="project" value="InterPro"/>
</dbReference>
<evidence type="ECO:0000256" key="1">
    <source>
        <dbReference type="ARBA" id="ARBA00022481"/>
    </source>
</evidence>
<evidence type="ECO:0000313" key="3">
    <source>
        <dbReference type="EMBL" id="PMS35725.1"/>
    </source>
</evidence>
<dbReference type="SUPFAM" id="SSF54523">
    <property type="entry name" value="Pili subunits"/>
    <property type="match status" value="1"/>
</dbReference>
<organism evidence="3 4">
    <name type="scientific">Trinickia symbiotica</name>
    <dbReference type="NCBI Taxonomy" id="863227"/>
    <lineage>
        <taxon>Bacteria</taxon>
        <taxon>Pseudomonadati</taxon>
        <taxon>Pseudomonadota</taxon>
        <taxon>Betaproteobacteria</taxon>
        <taxon>Burkholderiales</taxon>
        <taxon>Burkholderiaceae</taxon>
        <taxon>Trinickia</taxon>
    </lineage>
</organism>